<dbReference type="OrthoDB" id="9808209at2"/>
<evidence type="ECO:0000313" key="1">
    <source>
        <dbReference type="EMBL" id="MBA4544371.1"/>
    </source>
</evidence>
<dbReference type="RefSeq" id="WP_033100767.1">
    <property type="nucleotide sequence ID" value="NZ_JACEIP010000037.1"/>
</dbReference>
<gene>
    <name evidence="1" type="ORF">H1164_16105</name>
</gene>
<dbReference type="NCBIfam" id="TIGR01563">
    <property type="entry name" value="gp16_SPP1"/>
    <property type="match status" value="1"/>
</dbReference>
<evidence type="ECO:0000313" key="2">
    <source>
        <dbReference type="Proteomes" id="UP000530514"/>
    </source>
</evidence>
<proteinExistence type="predicted"/>
<dbReference type="Proteomes" id="UP000530514">
    <property type="component" value="Unassembled WGS sequence"/>
</dbReference>
<name>A0A7W1XCX2_9BACL</name>
<reference evidence="1 2" key="1">
    <citation type="submission" date="2020-07" db="EMBL/GenBank/DDBJ databases">
        <authorList>
            <person name="Feng H."/>
        </authorList>
    </citation>
    <scope>NUCLEOTIDE SEQUENCE [LARGE SCALE GENOMIC DNA]</scope>
    <source>
        <strain evidence="2">s-11</strain>
    </source>
</reference>
<dbReference type="Gene3D" id="2.40.10.270">
    <property type="entry name" value="Bacteriophage SPP1 head-tail adaptor protein"/>
    <property type="match status" value="1"/>
</dbReference>
<dbReference type="AlphaFoldDB" id="A0A7W1XCX2"/>
<accession>A0A7W1XCX2</accession>
<protein>
    <submittedName>
        <fullName evidence="1">Phage head closure protein</fullName>
    </submittedName>
</protein>
<keyword evidence="2" id="KW-1185">Reference proteome</keyword>
<dbReference type="EMBL" id="JACEIP010000037">
    <property type="protein sequence ID" value="MBA4544371.1"/>
    <property type="molecule type" value="Genomic_DNA"/>
</dbReference>
<sequence>MRISDLRHRITIQQKTTARDAEGNVRETWSDVATVWAAFEPMTSRWREFLQAAAINAESFVRFRVRYRPDVTPGMRILYAGRQFDIVQSVDLNGRHQETDIFAKEVTAGD</sequence>
<dbReference type="InterPro" id="IPR008767">
    <property type="entry name" value="Phage_SPP1_head-tail_adaptor"/>
</dbReference>
<dbReference type="Pfam" id="PF05521">
    <property type="entry name" value="Phage_HCP"/>
    <property type="match status" value="1"/>
</dbReference>
<dbReference type="InterPro" id="IPR038666">
    <property type="entry name" value="SSP1_head-tail_sf"/>
</dbReference>
<organism evidence="1 2">
    <name type="scientific">Thermoactinomyces daqus</name>
    <dbReference type="NCBI Taxonomy" id="1329516"/>
    <lineage>
        <taxon>Bacteria</taxon>
        <taxon>Bacillati</taxon>
        <taxon>Bacillota</taxon>
        <taxon>Bacilli</taxon>
        <taxon>Bacillales</taxon>
        <taxon>Thermoactinomycetaceae</taxon>
        <taxon>Thermoactinomyces</taxon>
    </lineage>
</organism>
<comment type="caution">
    <text evidence="1">The sequence shown here is derived from an EMBL/GenBank/DDBJ whole genome shotgun (WGS) entry which is preliminary data.</text>
</comment>